<dbReference type="AlphaFoldDB" id="A0A1B1AH06"/>
<feature type="domain" description="UspA" evidence="2">
    <location>
        <begin position="156"/>
        <end position="276"/>
    </location>
</feature>
<dbReference type="PRINTS" id="PR01438">
    <property type="entry name" value="UNVRSLSTRESS"/>
</dbReference>
<dbReference type="SUPFAM" id="SSF52402">
    <property type="entry name" value="Adenine nucleotide alpha hydrolases-like"/>
    <property type="match status" value="2"/>
</dbReference>
<evidence type="ECO:0000259" key="2">
    <source>
        <dbReference type="Pfam" id="PF00582"/>
    </source>
</evidence>
<accession>A0A1B1AH06</accession>
<reference evidence="3 4" key="1">
    <citation type="submission" date="2015-11" db="EMBL/GenBank/DDBJ databases">
        <title>Whole-Genome Sequence of Candidatus Oderbacter manganicum from the National Park Lower Oder Valley, Germany.</title>
        <authorList>
            <person name="Braun B."/>
            <person name="Liere K."/>
            <person name="Szewzyk U."/>
        </authorList>
    </citation>
    <scope>NUCLEOTIDE SEQUENCE [LARGE SCALE GENOMIC DNA]</scope>
    <source>
        <strain evidence="3 4">OTSz_A_272</strain>
    </source>
</reference>
<protein>
    <recommendedName>
        <fullName evidence="2">UspA domain-containing protein</fullName>
    </recommendedName>
</protein>
<name>A0A1B1AH06_9PROT</name>
<sequence>MAFGDILCPMLSLDADEPVLTAAAIVAGAAQVRITALLIEIESEPSAMIDGAAAARASADAQARLRSRFEAEKHKLEARARGPSEFDIRELTSSARNAGQRLATEARQADLTIMLRPGAAPMEDVRRAMAEGVLFDSGRPLLLIPPLWRGRSIGANIVVGWNGKREAARALADAAPFLDKAAGITVVCVSLGASRTEADTSGQAVVSHLSRHGKHAELRHAGELGFSDGATLFGQAGALGADLVVMGGYGSPRLLEAIIGGVTREAMNTTQIPVLMSH</sequence>
<dbReference type="InterPro" id="IPR006015">
    <property type="entry name" value="Universal_stress_UspA"/>
</dbReference>
<evidence type="ECO:0000256" key="1">
    <source>
        <dbReference type="ARBA" id="ARBA00008791"/>
    </source>
</evidence>
<dbReference type="Proteomes" id="UP000092498">
    <property type="component" value="Chromosome"/>
</dbReference>
<keyword evidence="4" id="KW-1185">Reference proteome</keyword>
<dbReference type="STRING" id="1759059.ATE48_07845"/>
<organism evidence="3 4">
    <name type="scientific">Candidatus Viadribacter manganicus</name>
    <dbReference type="NCBI Taxonomy" id="1759059"/>
    <lineage>
        <taxon>Bacteria</taxon>
        <taxon>Pseudomonadati</taxon>
        <taxon>Pseudomonadota</taxon>
        <taxon>Alphaproteobacteria</taxon>
        <taxon>Hyphomonadales</taxon>
        <taxon>Hyphomonadaceae</taxon>
        <taxon>Candidatus Viadribacter</taxon>
    </lineage>
</organism>
<dbReference type="Pfam" id="PF00582">
    <property type="entry name" value="Usp"/>
    <property type="match status" value="1"/>
</dbReference>
<dbReference type="Gene3D" id="3.40.50.12370">
    <property type="match status" value="1"/>
</dbReference>
<dbReference type="InterPro" id="IPR006016">
    <property type="entry name" value="UspA"/>
</dbReference>
<dbReference type="RefSeq" id="WP_066769847.1">
    <property type="nucleotide sequence ID" value="NZ_CP013244.1"/>
</dbReference>
<evidence type="ECO:0000313" key="4">
    <source>
        <dbReference type="Proteomes" id="UP000092498"/>
    </source>
</evidence>
<dbReference type="EMBL" id="CP013244">
    <property type="protein sequence ID" value="ANP45843.1"/>
    <property type="molecule type" value="Genomic_DNA"/>
</dbReference>
<dbReference type="KEGG" id="cbot:ATE48_07845"/>
<dbReference type="OrthoDB" id="9804721at2"/>
<proteinExistence type="inferred from homology"/>
<dbReference type="InParanoid" id="A0A1B1AH06"/>
<comment type="similarity">
    <text evidence="1">Belongs to the universal stress protein A family.</text>
</comment>
<gene>
    <name evidence="3" type="ORF">ATE48_07845</name>
</gene>
<evidence type="ECO:0000313" key="3">
    <source>
        <dbReference type="EMBL" id="ANP45843.1"/>
    </source>
</evidence>